<dbReference type="Proteomes" id="UP001515480">
    <property type="component" value="Unassembled WGS sequence"/>
</dbReference>
<dbReference type="SUPFAM" id="SSF140383">
    <property type="entry name" value="BSD domain-like"/>
    <property type="match status" value="1"/>
</dbReference>
<feature type="domain" description="BSD" evidence="2">
    <location>
        <begin position="173"/>
        <end position="208"/>
    </location>
</feature>
<keyword evidence="4" id="KW-1185">Reference proteome</keyword>
<evidence type="ECO:0000259" key="2">
    <source>
        <dbReference type="PROSITE" id="PS50858"/>
    </source>
</evidence>
<dbReference type="Gene3D" id="1.10.3970.10">
    <property type="entry name" value="BSD domain"/>
    <property type="match status" value="1"/>
</dbReference>
<sequence>MYMKPPYADCASMSPTPLLIARKSPRRLIRLFPRVARLAPAAMPSAAIPSADPAWRPRKEHSLAHEPDEPLLTNLLRDGAQFVAHGLTHAVASVAHEAAALRAREEASREAHAAARPPWRTLAEQLSILEPALRERCLRISLSPAHFTRELAARPAAARDVVPGCLPTAHAALEEDEALRALRFELVPSRLSEEEFWRCYFWRVALIKCELCHDWSEANRLRRQAKLEVDEAQTADALLLAAQQGEEEGTASGEGPSEAELDAEFDRLVMDGVN</sequence>
<dbReference type="InterPro" id="IPR035925">
    <property type="entry name" value="BSD_dom_sf"/>
</dbReference>
<feature type="region of interest" description="Disordered" evidence="1">
    <location>
        <begin position="242"/>
        <end position="265"/>
    </location>
</feature>
<dbReference type="Pfam" id="PF03909">
    <property type="entry name" value="BSD"/>
    <property type="match status" value="1"/>
</dbReference>
<evidence type="ECO:0000256" key="1">
    <source>
        <dbReference type="SAM" id="MobiDB-lite"/>
    </source>
</evidence>
<dbReference type="SMART" id="SM00751">
    <property type="entry name" value="BSD"/>
    <property type="match status" value="1"/>
</dbReference>
<dbReference type="GO" id="GO:0005794">
    <property type="term" value="C:Golgi apparatus"/>
    <property type="evidence" value="ECO:0007669"/>
    <property type="project" value="TreeGrafter"/>
</dbReference>
<gene>
    <name evidence="3" type="ORF">AB1Y20_010854</name>
</gene>
<name>A0AB34IT04_PRYPA</name>
<reference evidence="3 4" key="1">
    <citation type="journal article" date="2024" name="Science">
        <title>Giant polyketide synthase enzymes in the biosynthesis of giant marine polyether toxins.</title>
        <authorList>
            <person name="Fallon T.R."/>
            <person name="Shende V.V."/>
            <person name="Wierzbicki I.H."/>
            <person name="Pendleton A.L."/>
            <person name="Watervoot N.F."/>
            <person name="Auber R.P."/>
            <person name="Gonzalez D.J."/>
            <person name="Wisecaver J.H."/>
            <person name="Moore B.S."/>
        </authorList>
    </citation>
    <scope>NUCLEOTIDE SEQUENCE [LARGE SCALE GENOMIC DNA]</scope>
    <source>
        <strain evidence="3 4">12B1</strain>
    </source>
</reference>
<dbReference type="GO" id="GO:0005634">
    <property type="term" value="C:nucleus"/>
    <property type="evidence" value="ECO:0007669"/>
    <property type="project" value="TreeGrafter"/>
</dbReference>
<dbReference type="GO" id="GO:0038203">
    <property type="term" value="P:TORC2 signaling"/>
    <property type="evidence" value="ECO:0007669"/>
    <property type="project" value="TreeGrafter"/>
</dbReference>
<dbReference type="AlphaFoldDB" id="A0AB34IT04"/>
<proteinExistence type="predicted"/>
<comment type="caution">
    <text evidence="3">The sequence shown here is derived from an EMBL/GenBank/DDBJ whole genome shotgun (WGS) entry which is preliminary data.</text>
</comment>
<evidence type="ECO:0000313" key="3">
    <source>
        <dbReference type="EMBL" id="KAL1504448.1"/>
    </source>
</evidence>
<evidence type="ECO:0000313" key="4">
    <source>
        <dbReference type="Proteomes" id="UP001515480"/>
    </source>
</evidence>
<dbReference type="PANTHER" id="PTHR16019">
    <property type="entry name" value="SYNAPSE-ASSOCIATED PROTEIN"/>
    <property type="match status" value="1"/>
</dbReference>
<dbReference type="InterPro" id="IPR051494">
    <property type="entry name" value="BSD_domain-containing"/>
</dbReference>
<protein>
    <recommendedName>
        <fullName evidence="2">BSD domain-containing protein</fullName>
    </recommendedName>
</protein>
<dbReference type="InterPro" id="IPR005607">
    <property type="entry name" value="BSD_dom"/>
</dbReference>
<dbReference type="PROSITE" id="PS50858">
    <property type="entry name" value="BSD"/>
    <property type="match status" value="1"/>
</dbReference>
<dbReference type="EMBL" id="JBGBPQ010000020">
    <property type="protein sequence ID" value="KAL1504448.1"/>
    <property type="molecule type" value="Genomic_DNA"/>
</dbReference>
<accession>A0AB34IT04</accession>
<organism evidence="3 4">
    <name type="scientific">Prymnesium parvum</name>
    <name type="common">Toxic golden alga</name>
    <dbReference type="NCBI Taxonomy" id="97485"/>
    <lineage>
        <taxon>Eukaryota</taxon>
        <taxon>Haptista</taxon>
        <taxon>Haptophyta</taxon>
        <taxon>Prymnesiophyceae</taxon>
        <taxon>Prymnesiales</taxon>
        <taxon>Prymnesiaceae</taxon>
        <taxon>Prymnesium</taxon>
    </lineage>
</organism>
<dbReference type="PANTHER" id="PTHR16019:SF6">
    <property type="entry name" value="SYNAPSE-ASSOCIATED PROTEIN 1"/>
    <property type="match status" value="1"/>
</dbReference>